<comment type="caution">
    <text evidence="1">The sequence shown here is derived from an EMBL/GenBank/DDBJ whole genome shotgun (WGS) entry which is preliminary data.</text>
</comment>
<dbReference type="Gene3D" id="3.40.50.1000">
    <property type="entry name" value="HAD superfamily/HAD-like"/>
    <property type="match status" value="1"/>
</dbReference>
<dbReference type="PANTHER" id="PTHR43611:SF3">
    <property type="entry name" value="FLAVIN MONONUCLEOTIDE HYDROLASE 1, CHLOROPLATIC"/>
    <property type="match status" value="1"/>
</dbReference>
<reference evidence="1" key="1">
    <citation type="submission" date="2021-01" db="EMBL/GenBank/DDBJ databases">
        <title>Modified the classification status of verrucomicrobia.</title>
        <authorList>
            <person name="Feng X."/>
        </authorList>
    </citation>
    <scope>NUCLEOTIDE SEQUENCE</scope>
    <source>
        <strain evidence="1">KCTC 22041</strain>
    </source>
</reference>
<dbReference type="NCBIfam" id="TIGR01509">
    <property type="entry name" value="HAD-SF-IA-v3"/>
    <property type="match status" value="1"/>
</dbReference>
<proteinExistence type="predicted"/>
<dbReference type="Pfam" id="PF00702">
    <property type="entry name" value="Hydrolase"/>
    <property type="match status" value="1"/>
</dbReference>
<sequence>MTFLFDIGRVLLDFDFESSLSKLLPPGVQNPGEKLGVLLERKDEFETGKIGADAYIDWALDILESEATPEQFRDSWRGIFTPNEPMWAVARSLAADGHRLILFSNINAIHHPWILSHYPDFQVFSGAIFSHETGFIKPQPEIYHHAIQKYDLDPSRTIYMDDMPANAEAGRKFGFRTWQYDLNDHAAFEVWLKQEMAMLSDA</sequence>
<dbReference type="InterPro" id="IPR036412">
    <property type="entry name" value="HAD-like_sf"/>
</dbReference>
<dbReference type="Gene3D" id="1.10.150.240">
    <property type="entry name" value="Putative phosphatase, domain 2"/>
    <property type="match status" value="1"/>
</dbReference>
<accession>A0A934SAB2</accession>
<protein>
    <submittedName>
        <fullName evidence="1">HAD family phosphatase</fullName>
    </submittedName>
</protein>
<dbReference type="InterPro" id="IPR023198">
    <property type="entry name" value="PGP-like_dom2"/>
</dbReference>
<gene>
    <name evidence="1" type="ORF">JIN85_04640</name>
</gene>
<evidence type="ECO:0000313" key="1">
    <source>
        <dbReference type="EMBL" id="MBK1881688.1"/>
    </source>
</evidence>
<dbReference type="EMBL" id="JAENIJ010000005">
    <property type="protein sequence ID" value="MBK1881688.1"/>
    <property type="molecule type" value="Genomic_DNA"/>
</dbReference>
<dbReference type="AlphaFoldDB" id="A0A934SAB2"/>
<dbReference type="CDD" id="cd02603">
    <property type="entry name" value="HAD_sEH-N_like"/>
    <property type="match status" value="1"/>
</dbReference>
<dbReference type="InterPro" id="IPR023214">
    <property type="entry name" value="HAD_sf"/>
</dbReference>
<evidence type="ECO:0000313" key="2">
    <source>
        <dbReference type="Proteomes" id="UP000603141"/>
    </source>
</evidence>
<dbReference type="InterPro" id="IPR006439">
    <property type="entry name" value="HAD-SF_hydro_IA"/>
</dbReference>
<name>A0A934SAB2_9BACT</name>
<dbReference type="Proteomes" id="UP000603141">
    <property type="component" value="Unassembled WGS sequence"/>
</dbReference>
<dbReference type="SUPFAM" id="SSF56784">
    <property type="entry name" value="HAD-like"/>
    <property type="match status" value="1"/>
</dbReference>
<dbReference type="PANTHER" id="PTHR43611">
    <property type="entry name" value="ALPHA-D-GLUCOSE 1-PHOSPHATE PHOSPHATASE"/>
    <property type="match status" value="1"/>
</dbReference>
<dbReference type="RefSeq" id="WP_200268106.1">
    <property type="nucleotide sequence ID" value="NZ_JAENIJ010000005.1"/>
</dbReference>
<keyword evidence="2" id="KW-1185">Reference proteome</keyword>
<organism evidence="1 2">
    <name type="scientific">Luteolibacter pohnpeiensis</name>
    <dbReference type="NCBI Taxonomy" id="454153"/>
    <lineage>
        <taxon>Bacteria</taxon>
        <taxon>Pseudomonadati</taxon>
        <taxon>Verrucomicrobiota</taxon>
        <taxon>Verrucomicrobiia</taxon>
        <taxon>Verrucomicrobiales</taxon>
        <taxon>Verrucomicrobiaceae</taxon>
        <taxon>Luteolibacter</taxon>
    </lineage>
</organism>